<evidence type="ECO:0000313" key="3">
    <source>
        <dbReference type="EMBL" id="EDO46579.1"/>
    </source>
</evidence>
<evidence type="ECO:0000256" key="2">
    <source>
        <dbReference type="SAM" id="SignalP"/>
    </source>
</evidence>
<dbReference type="Proteomes" id="UP000001593">
    <property type="component" value="Unassembled WGS sequence"/>
</dbReference>
<sequence>MVPVAVLLIALAASQAHAECCGGSERDEILQKLAVLDNKLNDLQHMCMSREECPSGWTAYKTSCYKAVSTIMSFDGARARKRPCEQGWVGEALRTRMDVRERPWEQGWMGGRGPKNKEDAGGRGPENKDGWERPWEQGWMGGRGPENKDGWEGKALGTKMDGRERP</sequence>
<dbReference type="InParanoid" id="A7RPJ1"/>
<dbReference type="SUPFAM" id="SSF56436">
    <property type="entry name" value="C-type lectin-like"/>
    <property type="match status" value="1"/>
</dbReference>
<feature type="region of interest" description="Disordered" evidence="1">
    <location>
        <begin position="105"/>
        <end position="166"/>
    </location>
</feature>
<dbReference type="Gene3D" id="3.10.100.10">
    <property type="entry name" value="Mannose-Binding Protein A, subunit A"/>
    <property type="match status" value="1"/>
</dbReference>
<feature type="compositionally biased region" description="Basic and acidic residues" evidence="1">
    <location>
        <begin position="115"/>
        <end position="135"/>
    </location>
</feature>
<feature type="chain" id="PRO_5002711978" evidence="2">
    <location>
        <begin position="19"/>
        <end position="166"/>
    </location>
</feature>
<reference evidence="3 4" key="1">
    <citation type="journal article" date="2007" name="Science">
        <title>Sea anemone genome reveals ancestral eumetazoan gene repertoire and genomic organization.</title>
        <authorList>
            <person name="Putnam N.H."/>
            <person name="Srivastava M."/>
            <person name="Hellsten U."/>
            <person name="Dirks B."/>
            <person name="Chapman J."/>
            <person name="Salamov A."/>
            <person name="Terry A."/>
            <person name="Shapiro H."/>
            <person name="Lindquist E."/>
            <person name="Kapitonov V.V."/>
            <person name="Jurka J."/>
            <person name="Genikhovich G."/>
            <person name="Grigoriev I.V."/>
            <person name="Lucas S.M."/>
            <person name="Steele R.E."/>
            <person name="Finnerty J.R."/>
            <person name="Technau U."/>
            <person name="Martindale M.Q."/>
            <person name="Rokhsar D.S."/>
        </authorList>
    </citation>
    <scope>NUCLEOTIDE SEQUENCE [LARGE SCALE GENOMIC DNA]</scope>
    <source>
        <strain evidence="4">CH2 X CH6</strain>
    </source>
</reference>
<evidence type="ECO:0000313" key="4">
    <source>
        <dbReference type="Proteomes" id="UP000001593"/>
    </source>
</evidence>
<dbReference type="InterPro" id="IPR016186">
    <property type="entry name" value="C-type_lectin-like/link_sf"/>
</dbReference>
<gene>
    <name evidence="3" type="ORF">NEMVEDRAFT_v1g200176</name>
</gene>
<feature type="signal peptide" evidence="2">
    <location>
        <begin position="1"/>
        <end position="18"/>
    </location>
</feature>
<evidence type="ECO:0000256" key="1">
    <source>
        <dbReference type="SAM" id="MobiDB-lite"/>
    </source>
</evidence>
<accession>A7RPJ1</accession>
<protein>
    <submittedName>
        <fullName evidence="3">Uncharacterized protein</fullName>
    </submittedName>
</protein>
<dbReference type="AlphaFoldDB" id="A7RPJ1"/>
<dbReference type="InterPro" id="IPR016187">
    <property type="entry name" value="CTDL_fold"/>
</dbReference>
<keyword evidence="4" id="KW-1185">Reference proteome</keyword>
<organism evidence="3 4">
    <name type="scientific">Nematostella vectensis</name>
    <name type="common">Starlet sea anemone</name>
    <dbReference type="NCBI Taxonomy" id="45351"/>
    <lineage>
        <taxon>Eukaryota</taxon>
        <taxon>Metazoa</taxon>
        <taxon>Cnidaria</taxon>
        <taxon>Anthozoa</taxon>
        <taxon>Hexacorallia</taxon>
        <taxon>Actiniaria</taxon>
        <taxon>Edwardsiidae</taxon>
        <taxon>Nematostella</taxon>
    </lineage>
</organism>
<dbReference type="HOGENOM" id="CLU_1604660_0_0_1"/>
<proteinExistence type="predicted"/>
<keyword evidence="2" id="KW-0732">Signal</keyword>
<name>A7RPJ1_NEMVE</name>
<dbReference type="EMBL" id="DS469526">
    <property type="protein sequence ID" value="EDO46579.1"/>
    <property type="molecule type" value="Genomic_DNA"/>
</dbReference>